<proteinExistence type="predicted"/>
<keyword evidence="1" id="KW-0812">Transmembrane</keyword>
<dbReference type="Pfam" id="PF19588">
    <property type="entry name" value="SxtJ"/>
    <property type="match status" value="1"/>
</dbReference>
<keyword evidence="5" id="KW-1185">Reference proteome</keyword>
<evidence type="ECO:0000256" key="1">
    <source>
        <dbReference type="SAM" id="Phobius"/>
    </source>
</evidence>
<protein>
    <recommendedName>
        <fullName evidence="6">SxtJ</fullName>
    </recommendedName>
</protein>
<dbReference type="InterPro" id="IPR045781">
    <property type="entry name" value="SxtJ"/>
</dbReference>
<name>A0A497YAM4_9SPHI</name>
<feature type="transmembrane region" description="Helical" evidence="1">
    <location>
        <begin position="74"/>
        <end position="95"/>
    </location>
</feature>
<dbReference type="RefSeq" id="WP_134380517.1">
    <property type="nucleotide sequence ID" value="NZ_RCCK01000010.1"/>
</dbReference>
<keyword evidence="1" id="KW-1133">Transmembrane helix</keyword>
<organism evidence="2 4">
    <name type="scientific">Pedobacter alluvionis</name>
    <dbReference type="NCBI Taxonomy" id="475253"/>
    <lineage>
        <taxon>Bacteria</taxon>
        <taxon>Pseudomonadati</taxon>
        <taxon>Bacteroidota</taxon>
        <taxon>Sphingobacteriia</taxon>
        <taxon>Sphingobacteriales</taxon>
        <taxon>Sphingobacteriaceae</taxon>
        <taxon>Pedobacter</taxon>
    </lineage>
</organism>
<evidence type="ECO:0000313" key="2">
    <source>
        <dbReference type="EMBL" id="RLJ79537.1"/>
    </source>
</evidence>
<evidence type="ECO:0000313" key="3">
    <source>
        <dbReference type="EMBL" id="TFB30881.1"/>
    </source>
</evidence>
<dbReference type="OrthoDB" id="768409at2"/>
<dbReference type="Proteomes" id="UP000273898">
    <property type="component" value="Unassembled WGS sequence"/>
</dbReference>
<gene>
    <name evidence="2" type="ORF">BCL90_0240</name>
    <name evidence="3" type="ORF">E3V97_09615</name>
</gene>
<dbReference type="Proteomes" id="UP000297429">
    <property type="component" value="Unassembled WGS sequence"/>
</dbReference>
<reference evidence="2 4" key="1">
    <citation type="submission" date="2018-10" db="EMBL/GenBank/DDBJ databases">
        <title>Genomic Encyclopedia of Archaeal and Bacterial Type Strains, Phase II (KMG-II): from individual species to whole genera.</title>
        <authorList>
            <person name="Goeker M."/>
        </authorList>
    </citation>
    <scope>NUCLEOTIDE SEQUENCE [LARGE SCALE GENOMIC DNA]</scope>
    <source>
        <strain evidence="2 4">DSM 19624</strain>
    </source>
</reference>
<evidence type="ECO:0008006" key="6">
    <source>
        <dbReference type="Google" id="ProtNLM"/>
    </source>
</evidence>
<dbReference type="AlphaFoldDB" id="A0A497YAM4"/>
<comment type="caution">
    <text evidence="2">The sequence shown here is derived from an EMBL/GenBank/DDBJ whole genome shotgun (WGS) entry which is preliminary data.</text>
</comment>
<keyword evidence="1" id="KW-0472">Membrane</keyword>
<sequence length="127" mass="14457">MSNKKLENKKFGFILGATVILLCLIFWKGTCPQQIMLLLSAGLIIMALFIPQYLEPMRTIWIKVGNFLGMVNGTILLTLVYIFILTPIALLLRLFKKQSLKTTKNKQLVSYWEDVSGRAMGSLNQQF</sequence>
<evidence type="ECO:0000313" key="4">
    <source>
        <dbReference type="Proteomes" id="UP000273898"/>
    </source>
</evidence>
<feature type="transmembrane region" description="Helical" evidence="1">
    <location>
        <begin position="12"/>
        <end position="28"/>
    </location>
</feature>
<accession>A0A497YAM4</accession>
<evidence type="ECO:0000313" key="5">
    <source>
        <dbReference type="Proteomes" id="UP000297429"/>
    </source>
</evidence>
<feature type="transmembrane region" description="Helical" evidence="1">
    <location>
        <begin position="35"/>
        <end position="54"/>
    </location>
</feature>
<dbReference type="EMBL" id="RCCK01000010">
    <property type="protein sequence ID" value="RLJ79537.1"/>
    <property type="molecule type" value="Genomic_DNA"/>
</dbReference>
<dbReference type="EMBL" id="SOPX01000002">
    <property type="protein sequence ID" value="TFB30881.1"/>
    <property type="molecule type" value="Genomic_DNA"/>
</dbReference>
<reference evidence="3 5" key="2">
    <citation type="submission" date="2019-03" db="EMBL/GenBank/DDBJ databases">
        <authorList>
            <person name="He R.-H."/>
        </authorList>
    </citation>
    <scope>NUCLEOTIDE SEQUENCE [LARGE SCALE GENOMIC DNA]</scope>
    <source>
        <strain evidence="3 5">DSM 19624</strain>
    </source>
</reference>